<dbReference type="EMBL" id="OB664378">
    <property type="protein sequence ID" value="CAD7232215.1"/>
    <property type="molecule type" value="Genomic_DNA"/>
</dbReference>
<sequence>MESPNFFATEMTTEVINNHLWLRKLLQIYSPATTVTTFPSSEPHLGPSVFHAKPRRRLRAIIYPEGTTRYPLPCGAPPNLQTVPKSGTTRYPLPCGAPPNLQTVLNQEPRAIHSPVEPLRICKRFQI</sequence>
<name>A0A7R8ZS12_9CRUS</name>
<gene>
    <name evidence="1" type="ORF">CTOB1V02_LOCUS10053</name>
</gene>
<protein>
    <submittedName>
        <fullName evidence="1">Uncharacterized protein</fullName>
    </submittedName>
</protein>
<dbReference type="AlphaFoldDB" id="A0A7R8ZS12"/>
<evidence type="ECO:0000313" key="1">
    <source>
        <dbReference type="EMBL" id="CAD7232215.1"/>
    </source>
</evidence>
<feature type="non-terminal residue" evidence="1">
    <location>
        <position position="1"/>
    </location>
</feature>
<reference evidence="1" key="1">
    <citation type="submission" date="2020-11" db="EMBL/GenBank/DDBJ databases">
        <authorList>
            <person name="Tran Van P."/>
        </authorList>
    </citation>
    <scope>NUCLEOTIDE SEQUENCE</scope>
</reference>
<organism evidence="1">
    <name type="scientific">Cyprideis torosa</name>
    <dbReference type="NCBI Taxonomy" id="163714"/>
    <lineage>
        <taxon>Eukaryota</taxon>
        <taxon>Metazoa</taxon>
        <taxon>Ecdysozoa</taxon>
        <taxon>Arthropoda</taxon>
        <taxon>Crustacea</taxon>
        <taxon>Oligostraca</taxon>
        <taxon>Ostracoda</taxon>
        <taxon>Podocopa</taxon>
        <taxon>Podocopida</taxon>
        <taxon>Cytherocopina</taxon>
        <taxon>Cytheroidea</taxon>
        <taxon>Cytherideidae</taxon>
        <taxon>Cyprideis</taxon>
    </lineage>
</organism>
<proteinExistence type="predicted"/>
<accession>A0A7R8ZS12</accession>